<dbReference type="InterPro" id="IPR055705">
    <property type="entry name" value="DUF7281"/>
</dbReference>
<proteinExistence type="predicted"/>
<dbReference type="RefSeq" id="WP_117586800.1">
    <property type="nucleotide sequence ID" value="NZ_QRVA01000019.1"/>
</dbReference>
<dbReference type="EMBL" id="QRVA01000019">
    <property type="protein sequence ID" value="RGS15238.1"/>
    <property type="molecule type" value="Genomic_DNA"/>
</dbReference>
<reference evidence="2 3" key="1">
    <citation type="submission" date="2018-08" db="EMBL/GenBank/DDBJ databases">
        <title>A genome reference for cultivated species of the human gut microbiota.</title>
        <authorList>
            <person name="Zou Y."/>
            <person name="Xue W."/>
            <person name="Luo G."/>
        </authorList>
    </citation>
    <scope>NUCLEOTIDE SEQUENCE [LARGE SCALE GENOMIC DNA]</scope>
    <source>
        <strain evidence="2 3">AF24-12</strain>
    </source>
</reference>
<dbReference type="Pfam" id="PF23947">
    <property type="entry name" value="DUF7281"/>
    <property type="match status" value="1"/>
</dbReference>
<gene>
    <name evidence="2" type="ORF">DWY11_08875</name>
</gene>
<comment type="caution">
    <text evidence="2">The sequence shown here is derived from an EMBL/GenBank/DDBJ whole genome shotgun (WGS) entry which is preliminary data.</text>
</comment>
<name>A0A3E5E488_9BACT</name>
<feature type="domain" description="DUF7281" evidence="1">
    <location>
        <begin position="149"/>
        <end position="282"/>
    </location>
</feature>
<protein>
    <recommendedName>
        <fullName evidence="1">DUF7281 domain-containing protein</fullName>
    </recommendedName>
</protein>
<dbReference type="Proteomes" id="UP000283872">
    <property type="component" value="Unassembled WGS sequence"/>
</dbReference>
<evidence type="ECO:0000313" key="2">
    <source>
        <dbReference type="EMBL" id="RGS15238.1"/>
    </source>
</evidence>
<organism evidence="2 3">
    <name type="scientific">Segatella copri</name>
    <dbReference type="NCBI Taxonomy" id="165179"/>
    <lineage>
        <taxon>Bacteria</taxon>
        <taxon>Pseudomonadati</taxon>
        <taxon>Bacteroidota</taxon>
        <taxon>Bacteroidia</taxon>
        <taxon>Bacteroidales</taxon>
        <taxon>Prevotellaceae</taxon>
        <taxon>Segatella</taxon>
    </lineage>
</organism>
<evidence type="ECO:0000259" key="1">
    <source>
        <dbReference type="Pfam" id="PF23947"/>
    </source>
</evidence>
<evidence type="ECO:0000313" key="3">
    <source>
        <dbReference type="Proteomes" id="UP000283872"/>
    </source>
</evidence>
<accession>A0A3E5E488</accession>
<sequence length="291" mass="33512">MKITLSLIEKLIRLRSGESLPASALRGEWVEELLRDGTLINCSHGSKRSIIASSPLTLEQALGLIDERLGNLDVMKRIYSGNSLRSEQAAASGNSKLVQVRSCPGFPVNSYEPISCLLNGQEIVVQPQEGTFLFVSDWKNFLVPKDVVIVGIENMENFRLIRQQKNLFSSLLPNRRILFVSRFPQSLDLRLWLKNIPNSYVHFGDFDIYGIQIFLTEFQKYLGERSSFLIPVDIEERLKNGSWERYREQNSESKNIFSNIPELQRLIDLIHKYQRAYDQEGYIEVQQNNQL</sequence>
<dbReference type="AlphaFoldDB" id="A0A3E5E488"/>